<dbReference type="PANTHER" id="PTHR37049">
    <property type="entry name" value="PEPTIDASE S41 FAMILY PROTEIN"/>
    <property type="match status" value="1"/>
</dbReference>
<dbReference type="SUPFAM" id="SSF52096">
    <property type="entry name" value="ClpP/crotonase"/>
    <property type="match status" value="1"/>
</dbReference>
<keyword evidence="5" id="KW-1185">Reference proteome</keyword>
<dbReference type="InterPro" id="IPR029045">
    <property type="entry name" value="ClpP/crotonase-like_dom_sf"/>
</dbReference>
<proteinExistence type="predicted"/>
<dbReference type="EMBL" id="CAWUHB010000038">
    <property type="protein sequence ID" value="CAK7227183.1"/>
    <property type="molecule type" value="Genomic_DNA"/>
</dbReference>
<feature type="region of interest" description="Disordered" evidence="1">
    <location>
        <begin position="838"/>
        <end position="861"/>
    </location>
</feature>
<evidence type="ECO:0000259" key="3">
    <source>
        <dbReference type="Pfam" id="PF23658"/>
    </source>
</evidence>
<dbReference type="InterPro" id="IPR056186">
    <property type="entry name" value="PDZ_CPAF-rel"/>
</dbReference>
<sequence length="875" mass="92692">MKTVAFLGLPALALASCNADNCLRALRATQTPGRLQSAESFCSVYTAAASASVAIPSYAVEACQSNQVGPLSIRLSSACSCLGPVTTATGYPSSSTSLSSVASSLTSSTSSVLSYDPGTTTSTIPSATPPVTASPTTTEPCALASSAWYAQYNSANFDTITIPAELAYDCLASVPLHKDEAVQLVDSIEPYLEWQTDAAYKADPPADYFYPPYDMFAALAEVRSNLVNDVYDSEYAFQIDLYLKVFGQGHDGHFVMYPDLLSRAFIYSRPYSLVSVSDEANGGGLPVIKVYEDVVADPKTASAVVQINGVDAATYIENTIFTASFNQDPDAAYNSMFYAKAVFGAGEGSGYFSGGGRIRFSYQGPATTLTFANGTNATFTNTATVLAPLTGITDGESMFETFCSGANQFQAAGGSPTVSALPSSTSSAVPTATPSSVGGGITVPGFPAPVDITDDAIVSCYFLDGNGFEDVAVLSVLAFESESPAEFQAVTRNCIAQARAAGKTKLVVDFSANGGGYILQGYDFFRQLFPRTVQDGYSRWKANDAFVAISHVFSDAVVALDPYTSNRATLIGEYETWFDVRYDLDINDKPFHDFPAKFGPYVFQDTNYTAIMRWNLDDTLTTINATFGMGMEITGYGNLSATPSTVQPFAADEIVLLYDGFCASTCTLASEMLRLQGGVKSIAMGGRPRAGPIQGVGGIKGAQTLAFGDVYSYAASAMEQAATVGQRQALARYNELPVLRSSAAALNTRDQILRGNVKDGLPAQYVVEEADCRLYWTAAMATDVTAVWKAAAQAAFNGGACAAGGISPPPSPYKDKKRDTREQRRWAAASESSLAKRRAVAESKAVERRNGGVGAAPAGKDMQRFHAMFNQKAIA</sequence>
<feature type="compositionally biased region" description="Basic and acidic residues" evidence="1">
    <location>
        <begin position="839"/>
        <end position="850"/>
    </location>
</feature>
<dbReference type="PROSITE" id="PS51257">
    <property type="entry name" value="PROKAR_LIPOPROTEIN"/>
    <property type="match status" value="1"/>
</dbReference>
<reference evidence="4 5" key="1">
    <citation type="submission" date="2024-01" db="EMBL/GenBank/DDBJ databases">
        <authorList>
            <person name="Allen C."/>
            <person name="Tagirdzhanova G."/>
        </authorList>
    </citation>
    <scope>NUCLEOTIDE SEQUENCE [LARGE SCALE GENOMIC DNA]</scope>
</reference>
<dbReference type="InterPro" id="IPR052766">
    <property type="entry name" value="S41A_metabolite_peptidase"/>
</dbReference>
<dbReference type="Pfam" id="PF23658">
    <property type="entry name" value="PDZ_CPAF_rel"/>
    <property type="match status" value="1"/>
</dbReference>
<feature type="domain" description="CPAF-like PDZ" evidence="3">
    <location>
        <begin position="268"/>
        <end position="389"/>
    </location>
</feature>
<evidence type="ECO:0000313" key="5">
    <source>
        <dbReference type="Proteomes" id="UP001642405"/>
    </source>
</evidence>
<protein>
    <recommendedName>
        <fullName evidence="3">CPAF-like PDZ domain-containing protein</fullName>
    </recommendedName>
</protein>
<dbReference type="Gene3D" id="3.90.226.10">
    <property type="entry name" value="2-enoyl-CoA Hydratase, Chain A, domain 1"/>
    <property type="match status" value="1"/>
</dbReference>
<organism evidence="4 5">
    <name type="scientific">Sporothrix curviconia</name>
    <dbReference type="NCBI Taxonomy" id="1260050"/>
    <lineage>
        <taxon>Eukaryota</taxon>
        <taxon>Fungi</taxon>
        <taxon>Dikarya</taxon>
        <taxon>Ascomycota</taxon>
        <taxon>Pezizomycotina</taxon>
        <taxon>Sordariomycetes</taxon>
        <taxon>Sordariomycetidae</taxon>
        <taxon>Ophiostomatales</taxon>
        <taxon>Ophiostomataceae</taxon>
        <taxon>Sporothrix</taxon>
    </lineage>
</organism>
<dbReference type="PANTHER" id="PTHR37049:SF4">
    <property type="entry name" value="RHODANESE DOMAIN-CONTAINING PROTEIN"/>
    <property type="match status" value="1"/>
</dbReference>
<evidence type="ECO:0000256" key="1">
    <source>
        <dbReference type="SAM" id="MobiDB-lite"/>
    </source>
</evidence>
<evidence type="ECO:0000313" key="4">
    <source>
        <dbReference type="EMBL" id="CAK7227183.1"/>
    </source>
</evidence>
<dbReference type="Proteomes" id="UP001642405">
    <property type="component" value="Unassembled WGS sequence"/>
</dbReference>
<accession>A0ABP0C5K2</accession>
<name>A0ABP0C5K2_9PEZI</name>
<keyword evidence="2" id="KW-0732">Signal</keyword>
<gene>
    <name evidence="4" type="ORF">SCUCBS95973_006457</name>
</gene>
<feature type="signal peptide" evidence="2">
    <location>
        <begin position="1"/>
        <end position="19"/>
    </location>
</feature>
<feature type="chain" id="PRO_5045515874" description="CPAF-like PDZ domain-containing protein" evidence="2">
    <location>
        <begin position="20"/>
        <end position="875"/>
    </location>
</feature>
<evidence type="ECO:0000256" key="2">
    <source>
        <dbReference type="SAM" id="SignalP"/>
    </source>
</evidence>
<comment type="caution">
    <text evidence="4">The sequence shown here is derived from an EMBL/GenBank/DDBJ whole genome shotgun (WGS) entry which is preliminary data.</text>
</comment>